<dbReference type="PANTHER" id="PTHR30570">
    <property type="entry name" value="PERIPLASMIC PHOSPHATE BINDING COMPONENT OF PHOSPHATE ABC TRANSPORTER"/>
    <property type="match status" value="1"/>
</dbReference>
<comment type="caution">
    <text evidence="15">The sequence shown here is derived from an EMBL/GenBank/DDBJ whole genome shotgun (WGS) entry which is preliminary data.</text>
</comment>
<dbReference type="AlphaFoldDB" id="A0A2T5GE79"/>
<name>A0A2T5GE79_HYDSH</name>
<evidence type="ECO:0000256" key="11">
    <source>
        <dbReference type="ARBA" id="ARBA00023288"/>
    </source>
</evidence>
<dbReference type="GO" id="GO:0005886">
    <property type="term" value="C:plasma membrane"/>
    <property type="evidence" value="ECO:0007669"/>
    <property type="project" value="UniProtKB-SubCell"/>
</dbReference>
<evidence type="ECO:0000256" key="5">
    <source>
        <dbReference type="ARBA" id="ARBA00022448"/>
    </source>
</evidence>
<keyword evidence="10 12" id="KW-0564">Palmitate</keyword>
<dbReference type="InterPro" id="IPR011862">
    <property type="entry name" value="Phos-bd"/>
</dbReference>
<organism evidence="15 16">
    <name type="scientific">Hydrogenibacillus schlegelii</name>
    <name type="common">Bacillus schlegelii</name>
    <dbReference type="NCBI Taxonomy" id="1484"/>
    <lineage>
        <taxon>Bacteria</taxon>
        <taxon>Bacillati</taxon>
        <taxon>Bacillota</taxon>
        <taxon>Bacilli</taxon>
        <taxon>Bacillales</taxon>
        <taxon>Bacillales Family X. Incertae Sedis</taxon>
        <taxon>Hydrogenibacillus</taxon>
    </lineage>
</organism>
<dbReference type="SUPFAM" id="SSF55383">
    <property type="entry name" value="Copper amine oxidase, domain N"/>
    <property type="match status" value="2"/>
</dbReference>
<comment type="subcellular location">
    <subcellularLocation>
        <location evidence="2 12">Cell membrane</location>
        <topology evidence="2 12">Lipid-anchor</topology>
    </subcellularLocation>
</comment>
<dbReference type="FunFam" id="3.40.190.10:FF:000107">
    <property type="entry name" value="Phosphate ABC transporter, phosphate-binding protein"/>
    <property type="match status" value="1"/>
</dbReference>
<dbReference type="EMBL" id="PEBV01000003">
    <property type="protein sequence ID" value="PTQ54471.1"/>
    <property type="molecule type" value="Genomic_DNA"/>
</dbReference>
<gene>
    <name evidence="15" type="ORF">HSCHL_0050</name>
</gene>
<dbReference type="Gene3D" id="3.40.190.10">
    <property type="entry name" value="Periplasmic binding protein-like II"/>
    <property type="match status" value="2"/>
</dbReference>
<evidence type="ECO:0000256" key="10">
    <source>
        <dbReference type="ARBA" id="ARBA00023139"/>
    </source>
</evidence>
<comment type="function">
    <text evidence="12">Involved in the system for phosphate transport across the cytoplasmic membrane.</text>
</comment>
<feature type="domain" description="Copper amine oxidase-like N-terminal" evidence="13">
    <location>
        <begin position="316"/>
        <end position="423"/>
    </location>
</feature>
<dbReference type="Proteomes" id="UP000244180">
    <property type="component" value="Unassembled WGS sequence"/>
</dbReference>
<accession>A0A2T5GE79</accession>
<keyword evidence="5 12" id="KW-0813">Transport</keyword>
<dbReference type="CDD" id="cd13653">
    <property type="entry name" value="PBP2_phosphate_like_1"/>
    <property type="match status" value="1"/>
</dbReference>
<dbReference type="InterPro" id="IPR050811">
    <property type="entry name" value="Phosphate_ABC_transporter"/>
</dbReference>
<dbReference type="Pfam" id="PF07833">
    <property type="entry name" value="Cu_amine_oxidN1"/>
    <property type="match status" value="1"/>
</dbReference>
<dbReference type="InterPro" id="IPR012854">
    <property type="entry name" value="Cu_amine_oxidase-like_N"/>
</dbReference>
<dbReference type="NCBIfam" id="TIGR02136">
    <property type="entry name" value="ptsS_2"/>
    <property type="match status" value="1"/>
</dbReference>
<evidence type="ECO:0000256" key="9">
    <source>
        <dbReference type="ARBA" id="ARBA00023136"/>
    </source>
</evidence>
<keyword evidence="7 12" id="KW-0592">Phosphate transport</keyword>
<evidence type="ECO:0000259" key="13">
    <source>
        <dbReference type="Pfam" id="PF07833"/>
    </source>
</evidence>
<dbReference type="InterPro" id="IPR024370">
    <property type="entry name" value="PBP_domain"/>
</dbReference>
<evidence type="ECO:0000256" key="1">
    <source>
        <dbReference type="ARBA" id="ARBA00002841"/>
    </source>
</evidence>
<feature type="signal peptide" evidence="12">
    <location>
        <begin position="1"/>
        <end position="28"/>
    </location>
</feature>
<evidence type="ECO:0000313" key="16">
    <source>
        <dbReference type="Proteomes" id="UP000244180"/>
    </source>
</evidence>
<evidence type="ECO:0000256" key="2">
    <source>
        <dbReference type="ARBA" id="ARBA00004193"/>
    </source>
</evidence>
<feature type="chain" id="PRO_5027137813" description="Phosphate-binding protein" evidence="12">
    <location>
        <begin position="29"/>
        <end position="426"/>
    </location>
</feature>
<evidence type="ECO:0000256" key="4">
    <source>
        <dbReference type="ARBA" id="ARBA00011529"/>
    </source>
</evidence>
<dbReference type="InterPro" id="IPR036582">
    <property type="entry name" value="Mao_N_sf"/>
</dbReference>
<evidence type="ECO:0000256" key="6">
    <source>
        <dbReference type="ARBA" id="ARBA00022475"/>
    </source>
</evidence>
<evidence type="ECO:0000256" key="3">
    <source>
        <dbReference type="ARBA" id="ARBA00008725"/>
    </source>
</evidence>
<dbReference type="GO" id="GO:0006817">
    <property type="term" value="P:phosphate ion transport"/>
    <property type="evidence" value="ECO:0007669"/>
    <property type="project" value="UniProtKB-UniRule"/>
</dbReference>
<proteinExistence type="inferred from homology"/>
<dbReference type="Pfam" id="PF12849">
    <property type="entry name" value="PBP_like_2"/>
    <property type="match status" value="1"/>
</dbReference>
<dbReference type="Gene3D" id="3.30.457.10">
    <property type="entry name" value="Copper amine oxidase-like, N-terminal domain"/>
    <property type="match status" value="2"/>
</dbReference>
<evidence type="ECO:0000256" key="12">
    <source>
        <dbReference type="RuleBase" id="RU367119"/>
    </source>
</evidence>
<keyword evidence="11 12" id="KW-0449">Lipoprotein</keyword>
<evidence type="ECO:0000256" key="8">
    <source>
        <dbReference type="ARBA" id="ARBA00022729"/>
    </source>
</evidence>
<keyword evidence="6 12" id="KW-1003">Cell membrane</keyword>
<reference evidence="15 16" key="1">
    <citation type="submission" date="2017-08" db="EMBL/GenBank/DDBJ databases">
        <title>Burning lignite coal seam in the remote Altai Mountains harbors a hydrogen-driven thermophilic microbial community.</title>
        <authorList>
            <person name="Kadnikov V.V."/>
            <person name="Mardanov A.V."/>
            <person name="Ivasenko D."/>
            <person name="Beletsky A.V."/>
            <person name="Karnachuk O.V."/>
            <person name="Ravin N.V."/>
        </authorList>
    </citation>
    <scope>NUCLEOTIDE SEQUENCE [LARGE SCALE GENOMIC DNA]</scope>
    <source>
        <strain evidence="15">AL33</strain>
    </source>
</reference>
<sequence>MPFSSIMRLLLAGAVLLAPFAGSVGAKAAEKAETVRTAAELSGKITLAGSTAMQPLVEEAAKRFMAKHPKVQITVQGGGSGTGLSQVAQGSVDIGNSDLYAEEKLKPEQAKDLVDHQVAVVAMAAVAHPDVGVDNLTKKQLIDIFTGKITNWKDVGGKNQKIVLVNRPASSGTRATFKKYALDGAEEASGIEEDSSGTVRKIVAETPGAIGYLALSYLDGSVKALKIDGVAPTKENVVTNRYKVWAYQHMYTKGKPTGVVAAFLDFMLNDPEVQGPSGLVVKSGYIPTTDMHVMRDHAGNVKKIVVFQVGSQTYTVGGERYSMETAPFIDQNRTFVPISFAATALGVPKNNIVWEPKAKTVTITKGNQKVVIKIDARTMSVNGVNRPLDAPAKIVKGRTMVPIAQVAEALDVEYKWVPETKSVRFW</sequence>
<dbReference type="SUPFAM" id="SSF53850">
    <property type="entry name" value="Periplasmic binding protein-like II"/>
    <property type="match status" value="1"/>
</dbReference>
<comment type="similarity">
    <text evidence="3 12">Belongs to the PstS family.</text>
</comment>
<feature type="domain" description="PBP" evidence="14">
    <location>
        <begin position="36"/>
        <end position="270"/>
    </location>
</feature>
<keyword evidence="8 12" id="KW-0732">Signal</keyword>
<evidence type="ECO:0000256" key="7">
    <source>
        <dbReference type="ARBA" id="ARBA00022592"/>
    </source>
</evidence>
<keyword evidence="9" id="KW-0472">Membrane</keyword>
<protein>
    <recommendedName>
        <fullName evidence="12">Phosphate-binding protein</fullName>
    </recommendedName>
</protein>
<evidence type="ECO:0000313" key="15">
    <source>
        <dbReference type="EMBL" id="PTQ54471.1"/>
    </source>
</evidence>
<comment type="subunit">
    <text evidence="4 12">The complex is composed of two ATP-binding proteins (PstB), two transmembrane proteins (PstC and PstA) and a solute-binding protein (PstS).</text>
</comment>
<dbReference type="PANTHER" id="PTHR30570:SF4">
    <property type="entry name" value="PHOSPHATE-BINDING PROTEIN PSTS 1"/>
    <property type="match status" value="1"/>
</dbReference>
<evidence type="ECO:0000259" key="14">
    <source>
        <dbReference type="Pfam" id="PF12849"/>
    </source>
</evidence>
<comment type="function">
    <text evidence="1">Part of the ABC transporter complex PstSACB involved in phosphate import.</text>
</comment>
<dbReference type="GO" id="GO:0042301">
    <property type="term" value="F:phosphate ion binding"/>
    <property type="evidence" value="ECO:0007669"/>
    <property type="project" value="UniProtKB-UniRule"/>
</dbReference>